<protein>
    <submittedName>
        <fullName evidence="3">Uncharacterized protein</fullName>
    </submittedName>
</protein>
<keyword evidence="4" id="KW-1185">Reference proteome</keyword>
<feature type="region of interest" description="Disordered" evidence="1">
    <location>
        <begin position="155"/>
        <end position="219"/>
    </location>
</feature>
<evidence type="ECO:0000313" key="3">
    <source>
        <dbReference type="EMBL" id="SZX69501.1"/>
    </source>
</evidence>
<dbReference type="AlphaFoldDB" id="A0A383VWB3"/>
<keyword evidence="2" id="KW-0472">Membrane</keyword>
<feature type="transmembrane region" description="Helical" evidence="2">
    <location>
        <begin position="109"/>
        <end position="138"/>
    </location>
</feature>
<organism evidence="3 4">
    <name type="scientific">Tetradesmus obliquus</name>
    <name type="common">Green alga</name>
    <name type="synonym">Acutodesmus obliquus</name>
    <dbReference type="NCBI Taxonomy" id="3088"/>
    <lineage>
        <taxon>Eukaryota</taxon>
        <taxon>Viridiplantae</taxon>
        <taxon>Chlorophyta</taxon>
        <taxon>core chlorophytes</taxon>
        <taxon>Chlorophyceae</taxon>
        <taxon>CS clade</taxon>
        <taxon>Sphaeropleales</taxon>
        <taxon>Scenedesmaceae</taxon>
        <taxon>Tetradesmus</taxon>
    </lineage>
</organism>
<dbReference type="Proteomes" id="UP000256970">
    <property type="component" value="Unassembled WGS sequence"/>
</dbReference>
<accession>A0A383VWB3</accession>
<dbReference type="EMBL" id="FNXT01000933">
    <property type="protein sequence ID" value="SZX69501.1"/>
    <property type="molecule type" value="Genomic_DNA"/>
</dbReference>
<name>A0A383VWB3_TETOB</name>
<keyword evidence="2" id="KW-1133">Transmembrane helix</keyword>
<feature type="compositionally biased region" description="Low complexity" evidence="1">
    <location>
        <begin position="166"/>
        <end position="219"/>
    </location>
</feature>
<gene>
    <name evidence="3" type="ORF">BQ4739_LOCUS9770</name>
</gene>
<keyword evidence="2" id="KW-0812">Transmembrane</keyword>
<evidence type="ECO:0000256" key="2">
    <source>
        <dbReference type="SAM" id="Phobius"/>
    </source>
</evidence>
<reference evidence="3 4" key="1">
    <citation type="submission" date="2016-10" db="EMBL/GenBank/DDBJ databases">
        <authorList>
            <person name="Cai Z."/>
        </authorList>
    </citation>
    <scope>NUCLEOTIDE SEQUENCE [LARGE SCALE GENOMIC DNA]</scope>
</reference>
<feature type="region of interest" description="Disordered" evidence="1">
    <location>
        <begin position="30"/>
        <end position="55"/>
    </location>
</feature>
<feature type="compositionally biased region" description="Low complexity" evidence="1">
    <location>
        <begin position="35"/>
        <end position="47"/>
    </location>
</feature>
<evidence type="ECO:0000313" key="4">
    <source>
        <dbReference type="Proteomes" id="UP000256970"/>
    </source>
</evidence>
<proteinExistence type="predicted"/>
<sequence length="240" mass="25750">MFRLRLQSIRTQAHRQPCCWGQQLQRAAHQRHGRSSSSSSAAYSSSSGYTQGRDQQPDGQDMLGGLLDSCLSTCSSISGSVVNRAADMLQSIAPAGAPRSKVEVCVKGALLLLVLGLLKGIINFVLLVGTIGLAVYAATQVFGWNAVLLGQRGSFSDGGDWPPGTQQQQQQQQQQRPHGGYQRAAAGQQGTAAAGQGWAYQQQQQQQQGRPQAPWDALLGQQQQDDVVDVFYGGATPKRQ</sequence>
<evidence type="ECO:0000256" key="1">
    <source>
        <dbReference type="SAM" id="MobiDB-lite"/>
    </source>
</evidence>